<organism evidence="3 4">
    <name type="scientific">Flavobacterium pokkalii</name>
    <dbReference type="NCBI Taxonomy" id="1940408"/>
    <lineage>
        <taxon>Bacteria</taxon>
        <taxon>Pseudomonadati</taxon>
        <taxon>Bacteroidota</taxon>
        <taxon>Flavobacteriia</taxon>
        <taxon>Flavobacteriales</taxon>
        <taxon>Flavobacteriaceae</taxon>
        <taxon>Flavobacterium</taxon>
    </lineage>
</organism>
<keyword evidence="1" id="KW-0732">Signal</keyword>
<dbReference type="InterPro" id="IPR050904">
    <property type="entry name" value="Adhesion/Biosynth-related"/>
</dbReference>
<dbReference type="EMBL" id="NASZ01000003">
    <property type="protein sequence ID" value="MBD0724236.1"/>
    <property type="molecule type" value="Genomic_DNA"/>
</dbReference>
<evidence type="ECO:0000313" key="4">
    <source>
        <dbReference type="Proteomes" id="UP000661715"/>
    </source>
</evidence>
<dbReference type="Gene3D" id="2.30.180.10">
    <property type="entry name" value="FAS1 domain"/>
    <property type="match status" value="2"/>
</dbReference>
<feature type="domain" description="FAS1" evidence="2">
    <location>
        <begin position="576"/>
        <end position="739"/>
    </location>
</feature>
<keyword evidence="4" id="KW-1185">Reference proteome</keyword>
<reference evidence="3 4" key="1">
    <citation type="journal article" date="2020" name="Microbiol. Res.">
        <title>Flavobacterium pokkalii sp. nov., a novel plant growth promoting native rhizobacteria isolated from pokkali rice grown in coastal saline affected agricultural regions of southern India, Kerala.</title>
        <authorList>
            <person name="Menon R.R."/>
            <person name="Kumari S."/>
            <person name="Viver T."/>
            <person name="Rameshkumar N."/>
        </authorList>
    </citation>
    <scope>NUCLEOTIDE SEQUENCE [LARGE SCALE GENOMIC DNA]</scope>
    <source>
        <strain evidence="3 4">L1I52</strain>
    </source>
</reference>
<evidence type="ECO:0000256" key="1">
    <source>
        <dbReference type="SAM" id="SignalP"/>
    </source>
</evidence>
<accession>A0ABR7UP75</accession>
<dbReference type="PANTHER" id="PTHR10900">
    <property type="entry name" value="PERIOSTIN-RELATED"/>
    <property type="match status" value="1"/>
</dbReference>
<dbReference type="PROSITE" id="PS50213">
    <property type="entry name" value="FAS1"/>
    <property type="match status" value="2"/>
</dbReference>
<dbReference type="RefSeq" id="WP_055094453.1">
    <property type="nucleotide sequence ID" value="NZ_NASZ01000003.1"/>
</dbReference>
<gene>
    <name evidence="3" type="ORF">B6A10_03495</name>
</gene>
<protein>
    <recommendedName>
        <fullName evidence="2">FAS1 domain-containing protein</fullName>
    </recommendedName>
</protein>
<name>A0ABR7UP75_9FLAO</name>
<dbReference type="InterPro" id="IPR000782">
    <property type="entry name" value="FAS1_domain"/>
</dbReference>
<dbReference type="InterPro" id="IPR036378">
    <property type="entry name" value="FAS1_dom_sf"/>
</dbReference>
<dbReference type="Pfam" id="PF02469">
    <property type="entry name" value="Fasciclin"/>
    <property type="match status" value="1"/>
</dbReference>
<evidence type="ECO:0000259" key="2">
    <source>
        <dbReference type="PROSITE" id="PS50213"/>
    </source>
</evidence>
<dbReference type="PROSITE" id="PS51257">
    <property type="entry name" value="PROKAR_LIPOPROTEIN"/>
    <property type="match status" value="1"/>
</dbReference>
<evidence type="ECO:0000313" key="3">
    <source>
        <dbReference type="EMBL" id="MBD0724236.1"/>
    </source>
</evidence>
<feature type="domain" description="FAS1" evidence="2">
    <location>
        <begin position="36"/>
        <end position="233"/>
    </location>
</feature>
<comment type="caution">
    <text evidence="3">The sequence shown here is derived from an EMBL/GenBank/DDBJ whole genome shotgun (WGS) entry which is preliminary data.</text>
</comment>
<feature type="chain" id="PRO_5047405907" description="FAS1 domain-containing protein" evidence="1">
    <location>
        <begin position="25"/>
        <end position="746"/>
    </location>
</feature>
<dbReference type="SUPFAM" id="SSF82153">
    <property type="entry name" value="FAS1 domain"/>
    <property type="match status" value="4"/>
</dbReference>
<feature type="signal peptide" evidence="1">
    <location>
        <begin position="1"/>
        <end position="24"/>
    </location>
</feature>
<proteinExistence type="predicted"/>
<dbReference type="PANTHER" id="PTHR10900:SF77">
    <property type="entry name" value="FI19380P1"/>
    <property type="match status" value="1"/>
</dbReference>
<dbReference type="Proteomes" id="UP000661715">
    <property type="component" value="Unassembled WGS sequence"/>
</dbReference>
<sequence length="746" mass="83805">MKRKFNYLLILPLLALFASCSRDAFNEFYGRPDYLEDPIYQQLEARGNFKNLTTLIEKAGYKDILGKAGYWTMFAPNDAAFEQYFQDNGISDVSEVDDATASKIVKYALVYNKFREDQLSDYQSSRGWVENTGFRRRTAFYDGFVSKTINGLPKVIVGSNRNGVTYYIPGDNNNKYVTYFAEDYFTERGLTANDFNFFYPGAEYTGLNLFDGKVTEADIVAENGVIHEVDKVNLPKLNLDQYLEGNSNYSTFRSIMEDYLVKYVFDQSATTAYRNYTGKSDDVFVKVYDPTLAFAPNNENYLKAEDNDGQSEAYTMIVPENNALQEFIDTVLLKHFDNVAQLPIYVFQDFINAHMVQGVAWPSKFGDYNNYLKEDLRFNINTDITDKKVLSNGFFYGSSKVQHSDLFYSVYTSAYLDPKYSFATRIFNDGSGYRDMISNIHQKFTIFLPSDNVLRGLGFEYNSLRQEWVYVNPSNGTADGATAARNRLVRLLYNCIVYTPNGELDNIANSSGVIRTGDYDLPGEYIRYDNNRIQAAGNIEKGTYATIVGSDVQENGTAYYIDNVPQFSIDYPGLQGKVIERLATSNTEFNSFFQYLRNSSVYNSSTGKIEGIELGTSCTFVVPNNAAIARAVLDGELPASNNPGTAGERDVVADFIRYHIIVNATASNDGLVTGLRETLRKDEFGEKTYVNIASSGGSLSFKDGTPEATSGGNPAANFILASSNNLADRSLIHLVDNYLKFPKPQQ</sequence>